<dbReference type="OrthoDB" id="3512377at2759"/>
<dbReference type="AlphaFoldDB" id="A0A9X0DMJ4"/>
<organism evidence="2 3">
    <name type="scientific">Sclerotinia nivalis</name>
    <dbReference type="NCBI Taxonomy" id="352851"/>
    <lineage>
        <taxon>Eukaryota</taxon>
        <taxon>Fungi</taxon>
        <taxon>Dikarya</taxon>
        <taxon>Ascomycota</taxon>
        <taxon>Pezizomycotina</taxon>
        <taxon>Leotiomycetes</taxon>
        <taxon>Helotiales</taxon>
        <taxon>Sclerotiniaceae</taxon>
        <taxon>Sclerotinia</taxon>
    </lineage>
</organism>
<protein>
    <submittedName>
        <fullName evidence="2">Uncharacterized protein</fullName>
    </submittedName>
</protein>
<accession>A0A9X0DMJ4</accession>
<feature type="compositionally biased region" description="Basic residues" evidence="1">
    <location>
        <begin position="101"/>
        <end position="111"/>
    </location>
</feature>
<feature type="compositionally biased region" description="Basic and acidic residues" evidence="1">
    <location>
        <begin position="114"/>
        <end position="124"/>
    </location>
</feature>
<gene>
    <name evidence="2" type="ORF">OCU04_002403</name>
</gene>
<proteinExistence type="predicted"/>
<evidence type="ECO:0000313" key="3">
    <source>
        <dbReference type="Proteomes" id="UP001152300"/>
    </source>
</evidence>
<keyword evidence="3" id="KW-1185">Reference proteome</keyword>
<sequence length="146" mass="16166">MPQTTEDKFKILIAGLSQFSNNENDILPTPDYNRLAKDLGLPNYASAQGVWRRLRNELKRGGLGGLKIRDVAARPKSPVQKRAADEPIVIEDDSESSPIKRVAKCGPRKGIGKAGKEKVDKESNGEIAESEFGSMDDQDWYLHDEA</sequence>
<comment type="caution">
    <text evidence="2">The sequence shown here is derived from an EMBL/GenBank/DDBJ whole genome shotgun (WGS) entry which is preliminary data.</text>
</comment>
<name>A0A9X0DMJ4_9HELO</name>
<evidence type="ECO:0000313" key="2">
    <source>
        <dbReference type="EMBL" id="KAJ8068704.1"/>
    </source>
</evidence>
<evidence type="ECO:0000256" key="1">
    <source>
        <dbReference type="SAM" id="MobiDB-lite"/>
    </source>
</evidence>
<reference evidence="2" key="1">
    <citation type="submission" date="2022-11" db="EMBL/GenBank/DDBJ databases">
        <title>Genome Resource of Sclerotinia nivalis Strain SnTB1, a Plant Pathogen Isolated from American Ginseng.</title>
        <authorList>
            <person name="Fan S."/>
        </authorList>
    </citation>
    <scope>NUCLEOTIDE SEQUENCE</scope>
    <source>
        <strain evidence="2">SnTB1</strain>
    </source>
</reference>
<dbReference type="Proteomes" id="UP001152300">
    <property type="component" value="Unassembled WGS sequence"/>
</dbReference>
<dbReference type="EMBL" id="JAPEIS010000002">
    <property type="protein sequence ID" value="KAJ8068704.1"/>
    <property type="molecule type" value="Genomic_DNA"/>
</dbReference>
<feature type="region of interest" description="Disordered" evidence="1">
    <location>
        <begin position="93"/>
        <end position="146"/>
    </location>
</feature>